<reference evidence="2" key="1">
    <citation type="submission" date="2018-10" db="EMBL/GenBank/DDBJ databases">
        <title>Effector identification in a new, highly contiguous assembly of the strawberry crown rot pathogen Phytophthora cactorum.</title>
        <authorList>
            <person name="Armitage A.D."/>
            <person name="Nellist C.F."/>
            <person name="Bates H."/>
            <person name="Vickerstaff R.J."/>
            <person name="Harrison R.J."/>
        </authorList>
    </citation>
    <scope>NUCLEOTIDE SEQUENCE</scope>
    <source>
        <strain evidence="2">4040</strain>
    </source>
</reference>
<sequence length="39" mass="4328">MALLDGSYSFDVAKEDPIEEEEEEKLHFSGKDTKPTALG</sequence>
<dbReference type="AlphaFoldDB" id="A0A8T1ADP6"/>
<dbReference type="Proteomes" id="UP000736787">
    <property type="component" value="Unassembled WGS sequence"/>
</dbReference>
<comment type="caution">
    <text evidence="2">The sequence shown here is derived from an EMBL/GenBank/DDBJ whole genome shotgun (WGS) entry which is preliminary data.</text>
</comment>
<evidence type="ECO:0000313" key="2">
    <source>
        <dbReference type="EMBL" id="KAG2878227.1"/>
    </source>
</evidence>
<accession>A0A8T1ADP6</accession>
<gene>
    <name evidence="2" type="ORF">PC117_g26961</name>
</gene>
<dbReference type="EMBL" id="RCMK01002829">
    <property type="protein sequence ID" value="KAG2878227.1"/>
    <property type="molecule type" value="Genomic_DNA"/>
</dbReference>
<evidence type="ECO:0000313" key="3">
    <source>
        <dbReference type="Proteomes" id="UP000736787"/>
    </source>
</evidence>
<feature type="region of interest" description="Disordered" evidence="1">
    <location>
        <begin position="1"/>
        <end position="39"/>
    </location>
</feature>
<evidence type="ECO:0000256" key="1">
    <source>
        <dbReference type="SAM" id="MobiDB-lite"/>
    </source>
</evidence>
<proteinExistence type="predicted"/>
<organism evidence="2 3">
    <name type="scientific">Phytophthora cactorum</name>
    <dbReference type="NCBI Taxonomy" id="29920"/>
    <lineage>
        <taxon>Eukaryota</taxon>
        <taxon>Sar</taxon>
        <taxon>Stramenopiles</taxon>
        <taxon>Oomycota</taxon>
        <taxon>Peronosporomycetes</taxon>
        <taxon>Peronosporales</taxon>
        <taxon>Peronosporaceae</taxon>
        <taxon>Phytophthora</taxon>
    </lineage>
</organism>
<feature type="compositionally biased region" description="Basic and acidic residues" evidence="1">
    <location>
        <begin position="24"/>
        <end position="39"/>
    </location>
</feature>
<name>A0A8T1ADP6_9STRA</name>
<protein>
    <submittedName>
        <fullName evidence="2">Uncharacterized protein</fullName>
    </submittedName>
</protein>